<dbReference type="AlphaFoldDB" id="E3J8E7"/>
<evidence type="ECO:0000313" key="5">
    <source>
        <dbReference type="EMBL" id="ADP84481.1"/>
    </source>
</evidence>
<feature type="region of interest" description="Disordered" evidence="4">
    <location>
        <begin position="57"/>
        <end position="103"/>
    </location>
</feature>
<dbReference type="GO" id="GO:0031412">
    <property type="term" value="P:gas vesicle organization"/>
    <property type="evidence" value="ECO:0007669"/>
    <property type="project" value="InterPro"/>
</dbReference>
<feature type="region of interest" description="Disordered" evidence="4">
    <location>
        <begin position="233"/>
        <end position="266"/>
    </location>
</feature>
<dbReference type="eggNOG" id="ENOG50335UX">
    <property type="taxonomic scope" value="Bacteria"/>
</dbReference>
<dbReference type="KEGG" id="fri:FraEuI1c_6504"/>
<dbReference type="InterPro" id="IPR009430">
    <property type="entry name" value="GvpL/GvpF"/>
</dbReference>
<organism evidence="5 6">
    <name type="scientific">Pseudofrankia inefficax (strain DSM 45817 / CECT 9037 / DDB 130130 / EuI1c)</name>
    <name type="common">Frankia inefficax</name>
    <dbReference type="NCBI Taxonomy" id="298654"/>
    <lineage>
        <taxon>Bacteria</taxon>
        <taxon>Bacillati</taxon>
        <taxon>Actinomycetota</taxon>
        <taxon>Actinomycetes</taxon>
        <taxon>Frankiales</taxon>
        <taxon>Frankiaceae</taxon>
        <taxon>Pseudofrankia</taxon>
    </lineage>
</organism>
<dbReference type="PANTHER" id="PTHR36852">
    <property type="entry name" value="PROTEIN GVPL 2"/>
    <property type="match status" value="1"/>
</dbReference>
<dbReference type="GO" id="GO:0031411">
    <property type="term" value="C:gas vesicle"/>
    <property type="evidence" value="ECO:0007669"/>
    <property type="project" value="UniProtKB-SubCell"/>
</dbReference>
<keyword evidence="1" id="KW-0304">Gas vesicle</keyword>
<dbReference type="RefSeq" id="WP_013427593.1">
    <property type="nucleotide sequence ID" value="NC_014666.1"/>
</dbReference>
<dbReference type="OrthoDB" id="146444at2"/>
<comment type="subcellular location">
    <subcellularLocation>
        <location evidence="2">Gas vesicle</location>
    </subcellularLocation>
</comment>
<gene>
    <name evidence="5" type="ordered locus">FraEuI1c_6504</name>
</gene>
<proteinExistence type="inferred from homology"/>
<sequence length="369" mass="38772">MGPVGPVVGGARALAARLAPDVLDEAVADARVQARVRLVAALADEIVAAALATDTAPDLARRPPRDQAPTETLPSRPTSGRPAPAEPVAESMATPTAEPQVDATPARTGLYAYGITDAAATTGDIIGLDDQTPVETVRVGPAALVTSTIDLDLLAGLEQEVSEAGQLSESGRLADLAGRHDRVMRMLLDRGPVLPLRFGTVLPDRSRAERLLRASADELAVELDHVRDHHEWGLRVTPPDEGVAREQADDTPEASPPTEGSAAGTAYLSARRDELRVAALREERLTGLTRRVHGELAALASDVAMRSGRPGAGRLNAAYLVASAAEDVFLDAADTATQELVDAGCEARFTGPWPPYSFVRLTLGEASHD</sequence>
<evidence type="ECO:0000256" key="1">
    <source>
        <dbReference type="ARBA" id="ARBA00022987"/>
    </source>
</evidence>
<dbReference type="HOGENOM" id="CLU_749551_0_0_11"/>
<keyword evidence="6" id="KW-1185">Reference proteome</keyword>
<dbReference type="EMBL" id="CP002299">
    <property type="protein sequence ID" value="ADP84481.1"/>
    <property type="molecule type" value="Genomic_DNA"/>
</dbReference>
<reference evidence="5 6" key="1">
    <citation type="submission" date="2010-10" db="EMBL/GenBank/DDBJ databases">
        <title>Complete sequence of Frankia sp. EuI1c.</title>
        <authorList>
            <consortium name="US DOE Joint Genome Institute"/>
            <person name="Lucas S."/>
            <person name="Copeland A."/>
            <person name="Lapidus A."/>
            <person name="Cheng J.-F."/>
            <person name="Bruce D."/>
            <person name="Goodwin L."/>
            <person name="Pitluck S."/>
            <person name="Chertkov O."/>
            <person name="Detter J.C."/>
            <person name="Han C."/>
            <person name="Tapia R."/>
            <person name="Land M."/>
            <person name="Hauser L."/>
            <person name="Jeffries C."/>
            <person name="Kyrpides N."/>
            <person name="Ivanova N."/>
            <person name="Mikhailova N."/>
            <person name="Beauchemin N."/>
            <person name="Sen A."/>
            <person name="Sur S.A."/>
            <person name="Gtari M."/>
            <person name="Wall L."/>
            <person name="Tisa L."/>
            <person name="Woyke T."/>
        </authorList>
    </citation>
    <scope>NUCLEOTIDE SEQUENCE [LARGE SCALE GENOMIC DNA]</scope>
    <source>
        <strain evidence="6">DSM 45817 / CECT 9037 / EuI1c</strain>
    </source>
</reference>
<dbReference type="InParanoid" id="E3J8E7"/>
<accession>E3J8E7</accession>
<protein>
    <submittedName>
        <fullName evidence="5">Gas vesicle synthesis GvpLGvpF</fullName>
    </submittedName>
</protein>
<evidence type="ECO:0000313" key="6">
    <source>
        <dbReference type="Proteomes" id="UP000002484"/>
    </source>
</evidence>
<comment type="similarity">
    <text evidence="3">Belongs to the gas vesicle GvpF/GvpL family.</text>
</comment>
<feature type="compositionally biased region" description="Polar residues" evidence="4">
    <location>
        <begin position="69"/>
        <end position="78"/>
    </location>
</feature>
<evidence type="ECO:0000256" key="3">
    <source>
        <dbReference type="ARBA" id="ARBA00035643"/>
    </source>
</evidence>
<name>E3J8E7_PSEI1</name>
<evidence type="ECO:0000256" key="2">
    <source>
        <dbReference type="ARBA" id="ARBA00035108"/>
    </source>
</evidence>
<dbReference type="Pfam" id="PF06386">
    <property type="entry name" value="GvpL_GvpF"/>
    <property type="match status" value="1"/>
</dbReference>
<dbReference type="PANTHER" id="PTHR36852:SF1">
    <property type="entry name" value="PROTEIN GVPL 2"/>
    <property type="match status" value="1"/>
</dbReference>
<dbReference type="Proteomes" id="UP000002484">
    <property type="component" value="Chromosome"/>
</dbReference>
<dbReference type="STRING" id="298654.FraEuI1c_6504"/>
<evidence type="ECO:0000256" key="4">
    <source>
        <dbReference type="SAM" id="MobiDB-lite"/>
    </source>
</evidence>